<evidence type="ECO:0000313" key="3">
    <source>
        <dbReference type="Proteomes" id="UP000827892"/>
    </source>
</evidence>
<gene>
    <name evidence="2" type="ORF">L3Y34_016829</name>
</gene>
<dbReference type="AlphaFoldDB" id="A0AAE9IT24"/>
<accession>A0AAE9IT24</accession>
<organism evidence="2 3">
    <name type="scientific">Caenorhabditis briggsae</name>
    <dbReference type="NCBI Taxonomy" id="6238"/>
    <lineage>
        <taxon>Eukaryota</taxon>
        <taxon>Metazoa</taxon>
        <taxon>Ecdysozoa</taxon>
        <taxon>Nematoda</taxon>
        <taxon>Chromadorea</taxon>
        <taxon>Rhabditida</taxon>
        <taxon>Rhabditina</taxon>
        <taxon>Rhabditomorpha</taxon>
        <taxon>Rhabditoidea</taxon>
        <taxon>Rhabditidae</taxon>
        <taxon>Peloderinae</taxon>
        <taxon>Caenorhabditis</taxon>
    </lineage>
</organism>
<protein>
    <submittedName>
        <fullName evidence="2">Uncharacterized protein</fullName>
    </submittedName>
</protein>
<name>A0AAE9IT24_CAEBR</name>
<sequence>MPFTLTHENICFSNPAAKYAPGDKLEGLIELNFQKDYNVLYMQNPSVRCNKTVASGSTSNGDSGEGYRSSFFIRREHKRQLPLWINERLNLGAVNEEKENDNSEPPTYAEATGSDQYPPTC</sequence>
<dbReference type="EMBL" id="CP090892">
    <property type="protein sequence ID" value="ULU03613.1"/>
    <property type="molecule type" value="Genomic_DNA"/>
</dbReference>
<dbReference type="Proteomes" id="UP000827892">
    <property type="component" value="Chromosome II"/>
</dbReference>
<feature type="region of interest" description="Disordered" evidence="1">
    <location>
        <begin position="94"/>
        <end position="121"/>
    </location>
</feature>
<proteinExistence type="predicted"/>
<evidence type="ECO:0000256" key="1">
    <source>
        <dbReference type="SAM" id="MobiDB-lite"/>
    </source>
</evidence>
<evidence type="ECO:0000313" key="2">
    <source>
        <dbReference type="EMBL" id="ULU03613.1"/>
    </source>
</evidence>
<reference evidence="2 3" key="1">
    <citation type="submission" date="2022-05" db="EMBL/GenBank/DDBJ databases">
        <title>Chromosome-level reference genomes for two strains of Caenorhabditis briggsae: an improved platform for comparative genomics.</title>
        <authorList>
            <person name="Stevens L."/>
            <person name="Andersen E.C."/>
        </authorList>
    </citation>
    <scope>NUCLEOTIDE SEQUENCE [LARGE SCALE GENOMIC DNA]</scope>
    <source>
        <strain evidence="2">QX1410_ONT</strain>
        <tissue evidence="2">Whole-organism</tissue>
    </source>
</reference>